<comment type="caution">
    <text evidence="2">The sequence shown here is derived from an EMBL/GenBank/DDBJ whole genome shotgun (WGS) entry which is preliminary data.</text>
</comment>
<dbReference type="EMBL" id="AMZH03004116">
    <property type="protein sequence ID" value="RRT70136.1"/>
    <property type="molecule type" value="Genomic_DNA"/>
</dbReference>
<evidence type="ECO:0000313" key="3">
    <source>
        <dbReference type="Proteomes" id="UP000287651"/>
    </source>
</evidence>
<feature type="compositionally biased region" description="Basic and acidic residues" evidence="1">
    <location>
        <begin position="24"/>
        <end position="33"/>
    </location>
</feature>
<gene>
    <name evidence="2" type="ORF">B296_00013424</name>
</gene>
<dbReference type="AlphaFoldDB" id="A0A427A1P7"/>
<accession>A0A427A1P7</accession>
<dbReference type="Proteomes" id="UP000287651">
    <property type="component" value="Unassembled WGS sequence"/>
</dbReference>
<organism evidence="2 3">
    <name type="scientific">Ensete ventricosum</name>
    <name type="common">Abyssinian banana</name>
    <name type="synonym">Musa ensete</name>
    <dbReference type="NCBI Taxonomy" id="4639"/>
    <lineage>
        <taxon>Eukaryota</taxon>
        <taxon>Viridiplantae</taxon>
        <taxon>Streptophyta</taxon>
        <taxon>Embryophyta</taxon>
        <taxon>Tracheophyta</taxon>
        <taxon>Spermatophyta</taxon>
        <taxon>Magnoliopsida</taxon>
        <taxon>Liliopsida</taxon>
        <taxon>Zingiberales</taxon>
        <taxon>Musaceae</taxon>
        <taxon>Ensete</taxon>
    </lineage>
</organism>
<feature type="region of interest" description="Disordered" evidence="1">
    <location>
        <begin position="110"/>
        <end position="144"/>
    </location>
</feature>
<evidence type="ECO:0000256" key="1">
    <source>
        <dbReference type="SAM" id="MobiDB-lite"/>
    </source>
</evidence>
<proteinExistence type="predicted"/>
<reference evidence="2 3" key="1">
    <citation type="journal article" date="2014" name="Agronomy (Basel)">
        <title>A Draft Genome Sequence for Ensete ventricosum, the Drought-Tolerant Tree Against Hunger.</title>
        <authorList>
            <person name="Harrison J."/>
            <person name="Moore K.A."/>
            <person name="Paszkiewicz K."/>
            <person name="Jones T."/>
            <person name="Grant M."/>
            <person name="Ambacheew D."/>
            <person name="Muzemil S."/>
            <person name="Studholme D.J."/>
        </authorList>
    </citation>
    <scope>NUCLEOTIDE SEQUENCE [LARGE SCALE GENOMIC DNA]</scope>
</reference>
<feature type="region of interest" description="Disordered" evidence="1">
    <location>
        <begin position="1"/>
        <end position="33"/>
    </location>
</feature>
<sequence length="144" mass="16073">MFSLSSSEERNFEDYSPFRSSSSMDERSSKAMKAMLREHDEDSIITESSLPKIRATYHIFNNNDLHASEVGQRPFDPFPNGFSLSVDALEAGELVPDEVKPPLKRLKKLGDLSVLVPKPKPAPEVLREEESSRKKRSGSLAPGP</sequence>
<evidence type="ECO:0000313" key="2">
    <source>
        <dbReference type="EMBL" id="RRT70136.1"/>
    </source>
</evidence>
<name>A0A427A1P7_ENSVE</name>
<protein>
    <submittedName>
        <fullName evidence="2">Uncharacterized protein</fullName>
    </submittedName>
</protein>